<protein>
    <recommendedName>
        <fullName evidence="10">Type IV secretion system protein VirB10</fullName>
    </recommendedName>
</protein>
<dbReference type="Gene3D" id="2.40.128.260">
    <property type="entry name" value="Type IV secretion system, VirB10/TraB/TrbI"/>
    <property type="match status" value="1"/>
</dbReference>
<evidence type="ECO:0000256" key="3">
    <source>
        <dbReference type="ARBA" id="ARBA00022692"/>
    </source>
</evidence>
<feature type="compositionally biased region" description="Basic and acidic residues" evidence="6">
    <location>
        <begin position="12"/>
        <end position="28"/>
    </location>
</feature>
<proteinExistence type="inferred from homology"/>
<dbReference type="RefSeq" id="WP_045831287.1">
    <property type="nucleotide sequence ID" value="NZ_JZRB01000062.1"/>
</dbReference>
<evidence type="ECO:0000256" key="6">
    <source>
        <dbReference type="SAM" id="MobiDB-lite"/>
    </source>
</evidence>
<keyword evidence="3 7" id="KW-0812">Transmembrane</keyword>
<feature type="region of interest" description="Disordered" evidence="6">
    <location>
        <begin position="1"/>
        <end position="53"/>
    </location>
</feature>
<dbReference type="Pfam" id="PF03743">
    <property type="entry name" value="TrbI"/>
    <property type="match status" value="1"/>
</dbReference>
<dbReference type="AlphaFoldDB" id="A0A0F3K4U6"/>
<dbReference type="EMBL" id="JZRB01000062">
    <property type="protein sequence ID" value="KJV26027.1"/>
    <property type="molecule type" value="Genomic_DNA"/>
</dbReference>
<feature type="region of interest" description="Disordered" evidence="6">
    <location>
        <begin position="89"/>
        <end position="124"/>
    </location>
</feature>
<evidence type="ECO:0000256" key="1">
    <source>
        <dbReference type="ARBA" id="ARBA00004167"/>
    </source>
</evidence>
<accession>A0A0F3K4U6</accession>
<reference evidence="8 9" key="1">
    <citation type="submission" date="2015-03" db="EMBL/GenBank/DDBJ databases">
        <title>Draft genome sequence of Luteibacter yeojuensis strain SU11.</title>
        <authorList>
            <person name="Sulaiman J."/>
            <person name="Priya K."/>
            <person name="Chan K.-G."/>
        </authorList>
    </citation>
    <scope>NUCLEOTIDE SEQUENCE [LARGE SCALE GENOMIC DNA]</scope>
    <source>
        <strain evidence="8 9">SU11</strain>
    </source>
</reference>
<dbReference type="PATRIC" id="fig|345309.4.peg.3737"/>
<comment type="caution">
    <text evidence="8">The sequence shown here is derived from an EMBL/GenBank/DDBJ whole genome shotgun (WGS) entry which is preliminary data.</text>
</comment>
<gene>
    <name evidence="8" type="ORF">VI08_19380</name>
</gene>
<dbReference type="CDD" id="cd16429">
    <property type="entry name" value="VirB10"/>
    <property type="match status" value="1"/>
</dbReference>
<evidence type="ECO:0000256" key="4">
    <source>
        <dbReference type="ARBA" id="ARBA00022989"/>
    </source>
</evidence>
<dbReference type="OrthoDB" id="9766860at2"/>
<comment type="subcellular location">
    <subcellularLocation>
        <location evidence="1">Membrane</location>
        <topology evidence="1">Single-pass membrane protein</topology>
    </subcellularLocation>
</comment>
<sequence length="433" mass="45642">MSPNTPYTPDDESNRGHAPNENRGDQRDPLAGNPYSNQQRQAPPPDLDSAAPQLTSNDLRRMNRSALGLLAGIVLLLVVVAFWLFSSSGNNSTPVAKPKEETVTVPDAPNVTPQPQPPQAQPIQLAPALPPQEARPELPPMPPPQAAPGPHIPTLLERRIAAANNGAGIQAVGDSGQAQLAPNAPPGGGMGGMGGPMGGMASVPGMPGQPYRNAYSASDNIAYNGKDLPDVSSASPLQHPDTLMLRGTFIRCVLETRIITDMPGFTSCVVTEPVYSFTGKRLLLPKGSKVLGKYEMEPSGPRVAVIWDRIVTPTGIDVNMASPGVDTLGAAGHPGMYNAHWGSRIGAALLISLLSDAFKYEAAKNGPRQTEISNGVVTQSPFESNTAETIQQLANQAVRRQANRPATVTINQGTVLAIYVAKDVDFAGVVARY</sequence>
<keyword evidence="9" id="KW-1185">Reference proteome</keyword>
<evidence type="ECO:0000256" key="5">
    <source>
        <dbReference type="ARBA" id="ARBA00023136"/>
    </source>
</evidence>
<evidence type="ECO:0000256" key="7">
    <source>
        <dbReference type="SAM" id="Phobius"/>
    </source>
</evidence>
<keyword evidence="4 7" id="KW-1133">Transmembrane helix</keyword>
<dbReference type="InterPro" id="IPR005498">
    <property type="entry name" value="T4SS_VirB10/TraB/TrbI"/>
</dbReference>
<dbReference type="GO" id="GO:0016020">
    <property type="term" value="C:membrane"/>
    <property type="evidence" value="ECO:0007669"/>
    <property type="project" value="UniProtKB-SubCell"/>
</dbReference>
<keyword evidence="5 7" id="KW-0472">Membrane</keyword>
<dbReference type="Proteomes" id="UP000033651">
    <property type="component" value="Unassembled WGS sequence"/>
</dbReference>
<organism evidence="8 9">
    <name type="scientific">Luteibacter yeojuensis</name>
    <dbReference type="NCBI Taxonomy" id="345309"/>
    <lineage>
        <taxon>Bacteria</taxon>
        <taxon>Pseudomonadati</taxon>
        <taxon>Pseudomonadota</taxon>
        <taxon>Gammaproteobacteria</taxon>
        <taxon>Lysobacterales</taxon>
        <taxon>Rhodanobacteraceae</taxon>
        <taxon>Luteibacter</taxon>
    </lineage>
</organism>
<evidence type="ECO:0008006" key="10">
    <source>
        <dbReference type="Google" id="ProtNLM"/>
    </source>
</evidence>
<evidence type="ECO:0000313" key="8">
    <source>
        <dbReference type="EMBL" id="KJV26027.1"/>
    </source>
</evidence>
<evidence type="ECO:0000313" key="9">
    <source>
        <dbReference type="Proteomes" id="UP000033651"/>
    </source>
</evidence>
<comment type="similarity">
    <text evidence="2">Belongs to the TrbI/VirB10 family.</text>
</comment>
<dbReference type="InterPro" id="IPR042217">
    <property type="entry name" value="T4SS_VirB10/TrbI"/>
</dbReference>
<feature type="transmembrane region" description="Helical" evidence="7">
    <location>
        <begin position="66"/>
        <end position="85"/>
    </location>
</feature>
<name>A0A0F3K4U6_9GAMM</name>
<evidence type="ECO:0000256" key="2">
    <source>
        <dbReference type="ARBA" id="ARBA00010265"/>
    </source>
</evidence>